<dbReference type="Pfam" id="PF00015">
    <property type="entry name" value="MCPsignal"/>
    <property type="match status" value="1"/>
</dbReference>
<keyword evidence="4" id="KW-0175">Coiled coil</keyword>
<keyword evidence="3" id="KW-0807">Transducer</keyword>
<name>A0ABP7EXP1_9SPHN</name>
<reference evidence="10" key="1">
    <citation type="journal article" date="2019" name="Int. J. Syst. Evol. Microbiol.">
        <title>The Global Catalogue of Microorganisms (GCM) 10K type strain sequencing project: providing services to taxonomists for standard genome sequencing and annotation.</title>
        <authorList>
            <consortium name="The Broad Institute Genomics Platform"/>
            <consortium name="The Broad Institute Genome Sequencing Center for Infectious Disease"/>
            <person name="Wu L."/>
            <person name="Ma J."/>
        </authorList>
    </citation>
    <scope>NUCLEOTIDE SEQUENCE [LARGE SCALE GENOMIC DNA]</scope>
    <source>
        <strain evidence="10">JCM 17498</strain>
    </source>
</reference>
<evidence type="ECO:0000256" key="1">
    <source>
        <dbReference type="ARBA" id="ARBA00022500"/>
    </source>
</evidence>
<comment type="caution">
    <text evidence="9">The sequence shown here is derived from an EMBL/GenBank/DDBJ whole genome shotgun (WGS) entry which is preliminary data.</text>
</comment>
<protein>
    <submittedName>
        <fullName evidence="9">Methyl-accepting chemotaxis protein</fullName>
    </submittedName>
</protein>
<dbReference type="Gene3D" id="1.10.287.950">
    <property type="entry name" value="Methyl-accepting chemotaxis protein"/>
    <property type="match status" value="1"/>
</dbReference>
<proteinExistence type="inferred from homology"/>
<dbReference type="SMART" id="SM00283">
    <property type="entry name" value="MA"/>
    <property type="match status" value="1"/>
</dbReference>
<dbReference type="PANTHER" id="PTHR43531">
    <property type="entry name" value="PROTEIN ICFG"/>
    <property type="match status" value="1"/>
</dbReference>
<evidence type="ECO:0000256" key="2">
    <source>
        <dbReference type="ARBA" id="ARBA00029447"/>
    </source>
</evidence>
<evidence type="ECO:0000313" key="10">
    <source>
        <dbReference type="Proteomes" id="UP001500523"/>
    </source>
</evidence>
<evidence type="ECO:0000256" key="4">
    <source>
        <dbReference type="SAM" id="Coils"/>
    </source>
</evidence>
<dbReference type="SUPFAM" id="SSF158472">
    <property type="entry name" value="HAMP domain-like"/>
    <property type="match status" value="1"/>
</dbReference>
<dbReference type="Proteomes" id="UP001500523">
    <property type="component" value="Unassembled WGS sequence"/>
</dbReference>
<dbReference type="PROSITE" id="PS50885">
    <property type="entry name" value="HAMP"/>
    <property type="match status" value="2"/>
</dbReference>
<evidence type="ECO:0000256" key="6">
    <source>
        <dbReference type="SAM" id="Phobius"/>
    </source>
</evidence>
<comment type="similarity">
    <text evidence="2">Belongs to the methyl-accepting chemotaxis (MCP) protein family.</text>
</comment>
<keyword evidence="6" id="KW-1133">Transmembrane helix</keyword>
<evidence type="ECO:0000259" key="8">
    <source>
        <dbReference type="PROSITE" id="PS50885"/>
    </source>
</evidence>
<sequence>MTTLNNLKISIKISLLLSLIGIVALGLAWTSSSRLMAADSRYGNLIAHTMEPTIHLARANRSLLSMSYRSYQTLVYDGGSPKAHAAAKGEKTAFDAAIGSLDQAKAGDPAAATIIDDFARELTAIQDRYAQGVALGLRNDNDAARRMLQDGDALADRLQGRFAPYNEKRINFAKTSSADLTASNRHTSTTLIAVAIVSVIAGLGLAMVATRKGITGPLDRLRGQMADMASGRYDAGIVGIDRGDEVGAMARAVQVFRQDGIAKQAADQAKARTDAEQKMVVDTVSTHLSDLSNGDLTATIDTDFPADYAALKLNFNEALDKLRDLIGSVSESATTIRTGSGEIAQASEDLARRTESNAASLEETAASVTQMDGRLRASAVAATRTVERADQAIATVGGGRAVADEAVQAMGRVSDSAKGIDSVIEGLDKIAFQTRVLAMNAAVEAGRAGDAGRGFAVVADLVSALAMRAEEEAKRARDQLTVTQTDIVTAVEAVTKVDGALANISGDVAQVHELLATMAADNQAQSAAITQISAAIGTMDQSTQQNAAMVEETSAAARNLAGEVGNLSEQASRFNIGHTGAHDRKPAGKPDYGKPEAYGSHIRPLPAVAVPAMVRTDDEWTSF</sequence>
<dbReference type="SUPFAM" id="SSF58104">
    <property type="entry name" value="Methyl-accepting chemotaxis protein (MCP) signaling domain"/>
    <property type="match status" value="1"/>
</dbReference>
<dbReference type="Gene3D" id="6.10.340.10">
    <property type="match status" value="1"/>
</dbReference>
<dbReference type="CDD" id="cd06225">
    <property type="entry name" value="HAMP"/>
    <property type="match status" value="1"/>
</dbReference>
<keyword evidence="10" id="KW-1185">Reference proteome</keyword>
<feature type="domain" description="HAMP" evidence="8">
    <location>
        <begin position="281"/>
        <end position="327"/>
    </location>
</feature>
<dbReference type="InterPro" id="IPR004089">
    <property type="entry name" value="MCPsignal_dom"/>
</dbReference>
<dbReference type="SMART" id="SM00304">
    <property type="entry name" value="HAMP"/>
    <property type="match status" value="2"/>
</dbReference>
<feature type="region of interest" description="Disordered" evidence="5">
    <location>
        <begin position="575"/>
        <end position="600"/>
    </location>
</feature>
<feature type="domain" description="Methyl-accepting transducer" evidence="7">
    <location>
        <begin position="332"/>
        <end position="561"/>
    </location>
</feature>
<accession>A0ABP7EXP1</accession>
<feature type="coiled-coil region" evidence="4">
    <location>
        <begin position="459"/>
        <end position="486"/>
    </location>
</feature>
<dbReference type="EMBL" id="BAABBF010000013">
    <property type="protein sequence ID" value="GAA3724012.1"/>
    <property type="molecule type" value="Genomic_DNA"/>
</dbReference>
<feature type="compositionally biased region" description="Basic and acidic residues" evidence="5">
    <location>
        <begin position="580"/>
        <end position="594"/>
    </location>
</feature>
<feature type="domain" description="HAMP" evidence="8">
    <location>
        <begin position="212"/>
        <end position="265"/>
    </location>
</feature>
<evidence type="ECO:0000313" key="9">
    <source>
        <dbReference type="EMBL" id="GAA3724012.1"/>
    </source>
</evidence>
<organism evidence="9 10">
    <name type="scientific">Sphingomonas cynarae</name>
    <dbReference type="NCBI Taxonomy" id="930197"/>
    <lineage>
        <taxon>Bacteria</taxon>
        <taxon>Pseudomonadati</taxon>
        <taxon>Pseudomonadota</taxon>
        <taxon>Alphaproteobacteria</taxon>
        <taxon>Sphingomonadales</taxon>
        <taxon>Sphingomonadaceae</taxon>
        <taxon>Sphingomonas</taxon>
    </lineage>
</organism>
<evidence type="ECO:0000256" key="3">
    <source>
        <dbReference type="PROSITE-ProRule" id="PRU00284"/>
    </source>
</evidence>
<dbReference type="Pfam" id="PF00672">
    <property type="entry name" value="HAMP"/>
    <property type="match status" value="1"/>
</dbReference>
<feature type="transmembrane region" description="Helical" evidence="6">
    <location>
        <begin position="191"/>
        <end position="210"/>
    </location>
</feature>
<dbReference type="PROSITE" id="PS50111">
    <property type="entry name" value="CHEMOTAXIS_TRANSDUC_2"/>
    <property type="match status" value="1"/>
</dbReference>
<dbReference type="InterPro" id="IPR051310">
    <property type="entry name" value="MCP_chemotaxis"/>
</dbReference>
<evidence type="ECO:0000259" key="7">
    <source>
        <dbReference type="PROSITE" id="PS50111"/>
    </source>
</evidence>
<dbReference type="PANTHER" id="PTHR43531:SF11">
    <property type="entry name" value="METHYL-ACCEPTING CHEMOTAXIS PROTEIN 3"/>
    <property type="match status" value="1"/>
</dbReference>
<keyword evidence="6" id="KW-0812">Transmembrane</keyword>
<keyword evidence="6" id="KW-0472">Membrane</keyword>
<keyword evidence="1" id="KW-0145">Chemotaxis</keyword>
<gene>
    <name evidence="9" type="ORF">GCM10022268_35180</name>
</gene>
<dbReference type="RefSeq" id="WP_344694695.1">
    <property type="nucleotide sequence ID" value="NZ_BAABBF010000013.1"/>
</dbReference>
<evidence type="ECO:0000256" key="5">
    <source>
        <dbReference type="SAM" id="MobiDB-lite"/>
    </source>
</evidence>
<dbReference type="InterPro" id="IPR003660">
    <property type="entry name" value="HAMP_dom"/>
</dbReference>